<evidence type="ECO:0000256" key="4">
    <source>
        <dbReference type="ARBA" id="ARBA00022723"/>
    </source>
</evidence>
<keyword evidence="4" id="KW-0479">Metal-binding</keyword>
<dbReference type="PIRSF" id="PIRSF000071">
    <property type="entry name" value="Rubredoxin"/>
    <property type="match status" value="1"/>
</dbReference>
<dbReference type="SUPFAM" id="SSF57802">
    <property type="entry name" value="Rubredoxin-like"/>
    <property type="match status" value="1"/>
</dbReference>
<evidence type="ECO:0000259" key="7">
    <source>
        <dbReference type="PROSITE" id="PS50903"/>
    </source>
</evidence>
<keyword evidence="3" id="KW-0813">Transport</keyword>
<organism evidence="8">
    <name type="scientific">hydrothermal vent metagenome</name>
    <dbReference type="NCBI Taxonomy" id="652676"/>
    <lineage>
        <taxon>unclassified sequences</taxon>
        <taxon>metagenomes</taxon>
        <taxon>ecological metagenomes</taxon>
    </lineage>
</organism>
<dbReference type="InterPro" id="IPR050526">
    <property type="entry name" value="Rubredoxin_ET"/>
</dbReference>
<dbReference type="PROSITE" id="PS50903">
    <property type="entry name" value="RUBREDOXIN_LIKE"/>
    <property type="match status" value="1"/>
</dbReference>
<dbReference type="InterPro" id="IPR024922">
    <property type="entry name" value="Rubredoxin"/>
</dbReference>
<accession>A0A3B1A582</accession>
<keyword evidence="5" id="KW-0249">Electron transport</keyword>
<name>A0A3B1A582_9ZZZZ</name>
<protein>
    <submittedName>
        <fullName evidence="8">Rubredoxin</fullName>
    </submittedName>
</protein>
<evidence type="ECO:0000256" key="2">
    <source>
        <dbReference type="ARBA" id="ARBA00005337"/>
    </source>
</evidence>
<keyword evidence="6" id="KW-0408">Iron</keyword>
<dbReference type="InterPro" id="IPR024934">
    <property type="entry name" value="Rubredoxin-like_dom"/>
</dbReference>
<dbReference type="GO" id="GO:0005506">
    <property type="term" value="F:iron ion binding"/>
    <property type="evidence" value="ECO:0007669"/>
    <property type="project" value="InterPro"/>
</dbReference>
<dbReference type="PROSITE" id="PS00202">
    <property type="entry name" value="RUBREDOXIN"/>
    <property type="match status" value="1"/>
</dbReference>
<gene>
    <name evidence="8" type="ORF">MNBD_GAMMA16-1020</name>
</gene>
<reference evidence="8" key="1">
    <citation type="submission" date="2018-06" db="EMBL/GenBank/DDBJ databases">
        <authorList>
            <person name="Zhirakovskaya E."/>
        </authorList>
    </citation>
    <scope>NUCLEOTIDE SEQUENCE</scope>
</reference>
<comment type="cofactor">
    <cofactor evidence="1">
        <name>Fe(3+)</name>
        <dbReference type="ChEBI" id="CHEBI:29034"/>
    </cofactor>
</comment>
<evidence type="ECO:0000256" key="1">
    <source>
        <dbReference type="ARBA" id="ARBA00001965"/>
    </source>
</evidence>
<evidence type="ECO:0000256" key="3">
    <source>
        <dbReference type="ARBA" id="ARBA00022448"/>
    </source>
</evidence>
<dbReference type="FunFam" id="2.20.28.10:FF:000001">
    <property type="entry name" value="Rubredoxin"/>
    <property type="match status" value="1"/>
</dbReference>
<proteinExistence type="inferred from homology"/>
<dbReference type="PRINTS" id="PR00163">
    <property type="entry name" value="RUBREDOXIN"/>
</dbReference>
<dbReference type="AlphaFoldDB" id="A0A3B1A582"/>
<dbReference type="GO" id="GO:0009055">
    <property type="term" value="F:electron transfer activity"/>
    <property type="evidence" value="ECO:0007669"/>
    <property type="project" value="InterPro"/>
</dbReference>
<dbReference type="InterPro" id="IPR018527">
    <property type="entry name" value="Rubredoxin_Fe_BS"/>
</dbReference>
<dbReference type="PANTHER" id="PTHR47627">
    <property type="entry name" value="RUBREDOXIN"/>
    <property type="match status" value="1"/>
</dbReference>
<sequence>MKNLQCSVCGFLYEEEKGLPLDGIPAGTPWQDIPADWECPDCGVSKADFEMVEI</sequence>
<dbReference type="GO" id="GO:0043448">
    <property type="term" value="P:alkane catabolic process"/>
    <property type="evidence" value="ECO:0007669"/>
    <property type="project" value="TreeGrafter"/>
</dbReference>
<comment type="similarity">
    <text evidence="2">Belongs to the rubredoxin family.</text>
</comment>
<dbReference type="InterPro" id="IPR024935">
    <property type="entry name" value="Rubredoxin_dom"/>
</dbReference>
<dbReference type="Pfam" id="PF00301">
    <property type="entry name" value="Rubredoxin"/>
    <property type="match status" value="1"/>
</dbReference>
<evidence type="ECO:0000313" key="8">
    <source>
        <dbReference type="EMBL" id="VAW88884.1"/>
    </source>
</evidence>
<evidence type="ECO:0000256" key="6">
    <source>
        <dbReference type="ARBA" id="ARBA00023004"/>
    </source>
</evidence>
<dbReference type="CDD" id="cd00730">
    <property type="entry name" value="rubredoxin"/>
    <property type="match status" value="1"/>
</dbReference>
<dbReference type="PANTHER" id="PTHR47627:SF1">
    <property type="entry name" value="RUBREDOXIN-1-RELATED"/>
    <property type="match status" value="1"/>
</dbReference>
<evidence type="ECO:0000256" key="5">
    <source>
        <dbReference type="ARBA" id="ARBA00022982"/>
    </source>
</evidence>
<feature type="domain" description="Rubredoxin-like" evidence="7">
    <location>
        <begin position="1"/>
        <end position="52"/>
    </location>
</feature>
<dbReference type="EMBL" id="UOFO01000152">
    <property type="protein sequence ID" value="VAW88884.1"/>
    <property type="molecule type" value="Genomic_DNA"/>
</dbReference>
<dbReference type="Gene3D" id="2.20.28.10">
    <property type="match status" value="1"/>
</dbReference>